<feature type="transmembrane region" description="Helical" evidence="7">
    <location>
        <begin position="75"/>
        <end position="98"/>
    </location>
</feature>
<protein>
    <submittedName>
        <fullName evidence="9">ABC transporter permease</fullName>
    </submittedName>
</protein>
<dbReference type="CDD" id="cd06261">
    <property type="entry name" value="TM_PBP2"/>
    <property type="match status" value="1"/>
</dbReference>
<dbReference type="SUPFAM" id="SSF161098">
    <property type="entry name" value="MetI-like"/>
    <property type="match status" value="1"/>
</dbReference>
<feature type="transmembrane region" description="Helical" evidence="7">
    <location>
        <begin position="200"/>
        <end position="219"/>
    </location>
</feature>
<evidence type="ECO:0000259" key="8">
    <source>
        <dbReference type="PROSITE" id="PS50928"/>
    </source>
</evidence>
<organism evidence="9 10">
    <name type="scientific">Pseudomonas entomophila</name>
    <dbReference type="NCBI Taxonomy" id="312306"/>
    <lineage>
        <taxon>Bacteria</taxon>
        <taxon>Pseudomonadati</taxon>
        <taxon>Pseudomonadota</taxon>
        <taxon>Gammaproteobacteria</taxon>
        <taxon>Pseudomonadales</taxon>
        <taxon>Pseudomonadaceae</taxon>
        <taxon>Pseudomonas</taxon>
    </lineage>
</organism>
<feature type="transmembrane region" description="Helical" evidence="7">
    <location>
        <begin position="239"/>
        <end position="261"/>
    </location>
</feature>
<name>A0A3S8UJD1_9PSED</name>
<dbReference type="PROSITE" id="PS50928">
    <property type="entry name" value="ABC_TM1"/>
    <property type="match status" value="1"/>
</dbReference>
<accession>A0A3S8UJD1</accession>
<dbReference type="PANTHER" id="PTHR43386:SF25">
    <property type="entry name" value="PEPTIDE ABC TRANSPORTER PERMEASE PROTEIN"/>
    <property type="match status" value="1"/>
</dbReference>
<dbReference type="EMBL" id="CP034338">
    <property type="protein sequence ID" value="AZL68386.1"/>
    <property type="molecule type" value="Genomic_DNA"/>
</dbReference>
<dbReference type="KEGG" id="pory:EJA05_11920"/>
<dbReference type="OrthoDB" id="9805884at2"/>
<evidence type="ECO:0000256" key="7">
    <source>
        <dbReference type="RuleBase" id="RU363032"/>
    </source>
</evidence>
<dbReference type="Proteomes" id="UP000268230">
    <property type="component" value="Chromosome"/>
</dbReference>
<gene>
    <name evidence="9" type="ORF">EJA05_11920</name>
</gene>
<keyword evidence="3" id="KW-1003">Cell membrane</keyword>
<evidence type="ECO:0000256" key="4">
    <source>
        <dbReference type="ARBA" id="ARBA00022692"/>
    </source>
</evidence>
<evidence type="ECO:0000256" key="6">
    <source>
        <dbReference type="ARBA" id="ARBA00023136"/>
    </source>
</evidence>
<keyword evidence="6 7" id="KW-0472">Membrane</keyword>
<sequence length="274" mass="29316">MRQVAQGSAKQLLRRGLLWFAAILLLALCGPWLAPHDLTALRGEVYGPALGGAPLGFDYLGRDVLSRVLAGGRSLVLMSLAAATLALLVGTVLGLLAGFSRGWADRLLQWLADLSLAFPDLILVLLVVSLLGREPWLIVASVAFAFLPGTLRLARSSALALAGQEFVEAVRLLGVPRWRILLGEILPNMLGPLLVHYGNLLTWAVGILSGLSFLGYGVAPPAADWGLMIQENQMGLRLQPWPVLLPVLLIASFAYACDLLAEGVSRCFQEGSHV</sequence>
<comment type="similarity">
    <text evidence="7">Belongs to the binding-protein-dependent transport system permease family.</text>
</comment>
<feature type="domain" description="ABC transmembrane type-1" evidence="8">
    <location>
        <begin position="76"/>
        <end position="261"/>
    </location>
</feature>
<evidence type="ECO:0000313" key="9">
    <source>
        <dbReference type="EMBL" id="AZL68386.1"/>
    </source>
</evidence>
<dbReference type="GO" id="GO:0005886">
    <property type="term" value="C:plasma membrane"/>
    <property type="evidence" value="ECO:0007669"/>
    <property type="project" value="UniProtKB-SubCell"/>
</dbReference>
<dbReference type="InterPro" id="IPR035906">
    <property type="entry name" value="MetI-like_sf"/>
</dbReference>
<comment type="subcellular location">
    <subcellularLocation>
        <location evidence="1 7">Cell membrane</location>
        <topology evidence="1 7">Multi-pass membrane protein</topology>
    </subcellularLocation>
</comment>
<dbReference type="Pfam" id="PF00528">
    <property type="entry name" value="BPD_transp_1"/>
    <property type="match status" value="1"/>
</dbReference>
<evidence type="ECO:0000256" key="1">
    <source>
        <dbReference type="ARBA" id="ARBA00004651"/>
    </source>
</evidence>
<proteinExistence type="inferred from homology"/>
<evidence type="ECO:0000256" key="5">
    <source>
        <dbReference type="ARBA" id="ARBA00022989"/>
    </source>
</evidence>
<keyword evidence="4 7" id="KW-0812">Transmembrane</keyword>
<feature type="transmembrane region" description="Helical" evidence="7">
    <location>
        <begin position="136"/>
        <end position="154"/>
    </location>
</feature>
<keyword evidence="2 7" id="KW-0813">Transport</keyword>
<evidence type="ECO:0000256" key="2">
    <source>
        <dbReference type="ARBA" id="ARBA00022448"/>
    </source>
</evidence>
<dbReference type="InterPro" id="IPR050366">
    <property type="entry name" value="BP-dependent_transpt_permease"/>
</dbReference>
<dbReference type="PANTHER" id="PTHR43386">
    <property type="entry name" value="OLIGOPEPTIDE TRANSPORT SYSTEM PERMEASE PROTEIN APPC"/>
    <property type="match status" value="1"/>
</dbReference>
<dbReference type="GO" id="GO:0055085">
    <property type="term" value="P:transmembrane transport"/>
    <property type="evidence" value="ECO:0007669"/>
    <property type="project" value="InterPro"/>
</dbReference>
<feature type="transmembrane region" description="Helical" evidence="7">
    <location>
        <begin position="110"/>
        <end position="130"/>
    </location>
</feature>
<keyword evidence="5 7" id="KW-1133">Transmembrane helix</keyword>
<dbReference type="Gene3D" id="1.10.3720.10">
    <property type="entry name" value="MetI-like"/>
    <property type="match status" value="1"/>
</dbReference>
<evidence type="ECO:0000313" key="10">
    <source>
        <dbReference type="Proteomes" id="UP000268230"/>
    </source>
</evidence>
<reference evidence="9 10" key="1">
    <citation type="submission" date="2018-12" db="EMBL/GenBank/DDBJ databases">
        <authorList>
            <person name="Li S."/>
            <person name="Yang R."/>
            <person name="Chen G."/>
            <person name="Zou L."/>
            <person name="Zhang C."/>
            <person name="Chen Y."/>
            <person name="Liu Z."/>
            <person name="Li Y."/>
            <person name="Yan Y."/>
            <person name="Huang M."/>
            <person name="Chen T."/>
        </authorList>
    </citation>
    <scope>NUCLEOTIDE SEQUENCE [LARGE SCALE GENOMIC DNA]</scope>
    <source>
        <strain evidence="9 10">1257</strain>
    </source>
</reference>
<evidence type="ECO:0000256" key="3">
    <source>
        <dbReference type="ARBA" id="ARBA00022475"/>
    </source>
</evidence>
<feature type="transmembrane region" description="Helical" evidence="7">
    <location>
        <begin position="12"/>
        <end position="34"/>
    </location>
</feature>
<dbReference type="InterPro" id="IPR000515">
    <property type="entry name" value="MetI-like"/>
</dbReference>
<dbReference type="AlphaFoldDB" id="A0A3S8UJD1"/>